<evidence type="ECO:0000256" key="1">
    <source>
        <dbReference type="ARBA" id="ARBA00001933"/>
    </source>
</evidence>
<evidence type="ECO:0000256" key="5">
    <source>
        <dbReference type="ARBA" id="ARBA00022898"/>
    </source>
</evidence>
<evidence type="ECO:0000256" key="3">
    <source>
        <dbReference type="ARBA" id="ARBA00012239"/>
    </source>
</evidence>
<dbReference type="EMBL" id="UINC01035412">
    <property type="protein sequence ID" value="SVB27770.1"/>
    <property type="molecule type" value="Genomic_DNA"/>
</dbReference>
<dbReference type="GO" id="GO:0031071">
    <property type="term" value="F:cysteine desulfurase activity"/>
    <property type="evidence" value="ECO:0007669"/>
    <property type="project" value="UniProtKB-EC"/>
</dbReference>
<organism evidence="8">
    <name type="scientific">marine metagenome</name>
    <dbReference type="NCBI Taxonomy" id="408172"/>
    <lineage>
        <taxon>unclassified sequences</taxon>
        <taxon>metagenomes</taxon>
        <taxon>ecological metagenomes</taxon>
    </lineage>
</organism>
<dbReference type="SUPFAM" id="SSF53383">
    <property type="entry name" value="PLP-dependent transferases"/>
    <property type="match status" value="1"/>
</dbReference>
<dbReference type="InterPro" id="IPR016454">
    <property type="entry name" value="Cysteine_dSase"/>
</dbReference>
<proteinExistence type="inferred from homology"/>
<accession>A0A382CNR6</accession>
<name>A0A382CNR6_9ZZZZ</name>
<dbReference type="Pfam" id="PF00266">
    <property type="entry name" value="Aminotran_5"/>
    <property type="match status" value="1"/>
</dbReference>
<dbReference type="PIRSF" id="PIRSF005572">
    <property type="entry name" value="NifS"/>
    <property type="match status" value="1"/>
</dbReference>
<sequence length="442" mass="48800">MEYGYGVGICKTSNGHALMNTLVQDIRKSFPIFHSDHHQNLVYLDNASTTQKPDSVLNSIQQFYKEVNANVHRGLYTLGQKSTEAYEGSREKIANFISAENSSSIIFTKGTTEAINLVASAWGDSNLNEGEEILISEMEHHSNIVPWQLLAKRKKAVLKAIPLTGDHKLDLDSMDSLLTDRTRIVALAHQSNVTGIVNPIKAISKKLQNTHAVLLVDGAQSIAHLPIDVSDLGCDFFAFSGHKMYGPTGVGVLYARKNVLNKMEPYQGGGEMIDKVTIQESTWNDPPWKFEAGTPNIAQVVGLGSAVEFLNEIGLDIIEKKLNQLTQFALEEMNKSSGIHLFHSGNPSENVISFIVEGIHPQDLAMFMNEDNIAFRVGHHCAQPLMKHFGVSATARISFAVYNTQEDIKTFIQSLKNTMEILGKNPKEKPVIKTKSVSKVIS</sequence>
<reference evidence="8" key="1">
    <citation type="submission" date="2018-05" db="EMBL/GenBank/DDBJ databases">
        <authorList>
            <person name="Lanie J.A."/>
            <person name="Ng W.-L."/>
            <person name="Kazmierczak K.M."/>
            <person name="Andrzejewski T.M."/>
            <person name="Davidsen T.M."/>
            <person name="Wayne K.J."/>
            <person name="Tettelin H."/>
            <person name="Glass J.I."/>
            <person name="Rusch D."/>
            <person name="Podicherti R."/>
            <person name="Tsui H.-C.T."/>
            <person name="Winkler M.E."/>
        </authorList>
    </citation>
    <scope>NUCLEOTIDE SEQUENCE</scope>
</reference>
<comment type="catalytic activity">
    <reaction evidence="6">
        <text>(sulfur carrier)-H + L-cysteine = (sulfur carrier)-SH + L-alanine</text>
        <dbReference type="Rhea" id="RHEA:43892"/>
        <dbReference type="Rhea" id="RHEA-COMP:14737"/>
        <dbReference type="Rhea" id="RHEA-COMP:14739"/>
        <dbReference type="ChEBI" id="CHEBI:29917"/>
        <dbReference type="ChEBI" id="CHEBI:35235"/>
        <dbReference type="ChEBI" id="CHEBI:57972"/>
        <dbReference type="ChEBI" id="CHEBI:64428"/>
        <dbReference type="EC" id="2.8.1.7"/>
    </reaction>
</comment>
<dbReference type="InterPro" id="IPR020578">
    <property type="entry name" value="Aminotrans_V_PyrdxlP_BS"/>
</dbReference>
<feature type="domain" description="Aminotransferase class V" evidence="7">
    <location>
        <begin position="42"/>
        <end position="411"/>
    </location>
</feature>
<protein>
    <recommendedName>
        <fullName evidence="3">cysteine desulfurase</fullName>
        <ecNumber evidence="3">2.8.1.7</ecNumber>
    </recommendedName>
</protein>
<evidence type="ECO:0000259" key="7">
    <source>
        <dbReference type="Pfam" id="PF00266"/>
    </source>
</evidence>
<keyword evidence="5" id="KW-0663">Pyridoxal phosphate</keyword>
<dbReference type="PANTHER" id="PTHR43586:SF8">
    <property type="entry name" value="CYSTEINE DESULFURASE 1, CHLOROPLASTIC"/>
    <property type="match status" value="1"/>
</dbReference>
<dbReference type="GO" id="GO:0006534">
    <property type="term" value="P:cysteine metabolic process"/>
    <property type="evidence" value="ECO:0007669"/>
    <property type="project" value="InterPro"/>
</dbReference>
<keyword evidence="4" id="KW-0808">Transferase</keyword>
<dbReference type="CDD" id="cd06453">
    <property type="entry name" value="SufS_like"/>
    <property type="match status" value="1"/>
</dbReference>
<comment type="cofactor">
    <cofactor evidence="1">
        <name>pyridoxal 5'-phosphate</name>
        <dbReference type="ChEBI" id="CHEBI:597326"/>
    </cofactor>
</comment>
<comment type="similarity">
    <text evidence="2">Belongs to the class-V pyridoxal-phosphate-dependent aminotransferase family. Csd subfamily.</text>
</comment>
<dbReference type="Gene3D" id="3.90.1150.10">
    <property type="entry name" value="Aspartate Aminotransferase, domain 1"/>
    <property type="match status" value="1"/>
</dbReference>
<gene>
    <name evidence="8" type="ORF">METZ01_LOCUS180624</name>
</gene>
<dbReference type="AlphaFoldDB" id="A0A382CNR6"/>
<dbReference type="PROSITE" id="PS00595">
    <property type="entry name" value="AA_TRANSFER_CLASS_5"/>
    <property type="match status" value="1"/>
</dbReference>
<dbReference type="GO" id="GO:0030170">
    <property type="term" value="F:pyridoxal phosphate binding"/>
    <property type="evidence" value="ECO:0007669"/>
    <property type="project" value="InterPro"/>
</dbReference>
<dbReference type="EC" id="2.8.1.7" evidence="3"/>
<evidence type="ECO:0000256" key="6">
    <source>
        <dbReference type="ARBA" id="ARBA00050776"/>
    </source>
</evidence>
<dbReference type="InterPro" id="IPR015424">
    <property type="entry name" value="PyrdxlP-dep_Trfase"/>
</dbReference>
<dbReference type="InterPro" id="IPR010970">
    <property type="entry name" value="Cys_dSase_SufS"/>
</dbReference>
<dbReference type="InterPro" id="IPR000192">
    <property type="entry name" value="Aminotrans_V_dom"/>
</dbReference>
<evidence type="ECO:0000256" key="2">
    <source>
        <dbReference type="ARBA" id="ARBA00010447"/>
    </source>
</evidence>
<dbReference type="InterPro" id="IPR015421">
    <property type="entry name" value="PyrdxlP-dep_Trfase_major"/>
</dbReference>
<evidence type="ECO:0000313" key="8">
    <source>
        <dbReference type="EMBL" id="SVB27770.1"/>
    </source>
</evidence>
<dbReference type="NCBIfam" id="TIGR01979">
    <property type="entry name" value="sufS"/>
    <property type="match status" value="1"/>
</dbReference>
<dbReference type="InterPro" id="IPR015422">
    <property type="entry name" value="PyrdxlP-dep_Trfase_small"/>
</dbReference>
<dbReference type="PANTHER" id="PTHR43586">
    <property type="entry name" value="CYSTEINE DESULFURASE"/>
    <property type="match status" value="1"/>
</dbReference>
<dbReference type="Gene3D" id="3.40.640.10">
    <property type="entry name" value="Type I PLP-dependent aspartate aminotransferase-like (Major domain)"/>
    <property type="match status" value="1"/>
</dbReference>
<evidence type="ECO:0000256" key="4">
    <source>
        <dbReference type="ARBA" id="ARBA00022679"/>
    </source>
</evidence>